<proteinExistence type="predicted"/>
<feature type="region of interest" description="Disordered" evidence="1">
    <location>
        <begin position="265"/>
        <end position="293"/>
    </location>
</feature>
<name>A0A858RKB5_9BACT</name>
<dbReference type="KEGG" id="luo:HHL09_14490"/>
<reference evidence="2 3" key="1">
    <citation type="submission" date="2020-04" db="EMBL/GenBank/DDBJ databases">
        <title>Luteolibacter sp. G-1-1-1 isolated from soil.</title>
        <authorList>
            <person name="Dahal R.H."/>
        </authorList>
    </citation>
    <scope>NUCLEOTIDE SEQUENCE [LARGE SCALE GENOMIC DNA]</scope>
    <source>
        <strain evidence="2 3">G-1-1-1</strain>
    </source>
</reference>
<gene>
    <name evidence="2" type="ORF">HHL09_14490</name>
</gene>
<evidence type="ECO:0000313" key="3">
    <source>
        <dbReference type="Proteomes" id="UP000501812"/>
    </source>
</evidence>
<dbReference type="RefSeq" id="WP_169455344.1">
    <property type="nucleotide sequence ID" value="NZ_CP051774.1"/>
</dbReference>
<protein>
    <submittedName>
        <fullName evidence="2">Uncharacterized protein</fullName>
    </submittedName>
</protein>
<keyword evidence="3" id="KW-1185">Reference proteome</keyword>
<evidence type="ECO:0000256" key="1">
    <source>
        <dbReference type="SAM" id="MobiDB-lite"/>
    </source>
</evidence>
<accession>A0A858RKB5</accession>
<organism evidence="2 3">
    <name type="scientific">Luteolibacter luteus</name>
    <dbReference type="NCBI Taxonomy" id="2728835"/>
    <lineage>
        <taxon>Bacteria</taxon>
        <taxon>Pseudomonadati</taxon>
        <taxon>Verrucomicrobiota</taxon>
        <taxon>Verrucomicrobiia</taxon>
        <taxon>Verrucomicrobiales</taxon>
        <taxon>Verrucomicrobiaceae</taxon>
        <taxon>Luteolibacter</taxon>
    </lineage>
</organism>
<feature type="region of interest" description="Disordered" evidence="1">
    <location>
        <begin position="49"/>
        <end position="108"/>
    </location>
</feature>
<dbReference type="EMBL" id="CP051774">
    <property type="protein sequence ID" value="QJE96944.1"/>
    <property type="molecule type" value="Genomic_DNA"/>
</dbReference>
<evidence type="ECO:0000313" key="2">
    <source>
        <dbReference type="EMBL" id="QJE96944.1"/>
    </source>
</evidence>
<dbReference type="Proteomes" id="UP000501812">
    <property type="component" value="Chromosome"/>
</dbReference>
<sequence length="293" mass="32130">MALLLASSPDRSGLAKLPNCEFKVASKGRWMLRTTALLATSSLICCGEKKESGESRETKPRHPLRESADSSRKTSQGDSGRPAMEESAPSIPTTVTAPRPENHDDPNSWEAISQTLYRSSDEWRKCGNDITLAEQWFKFKNGIKERIQQMEPSPSIAAIERQMLADRIKETKGADFAKEFPALANLPEADARLFLDRWGKAAGLSPDFTRTVMTALGTDAGPETQPSPSDFQTAQATVHPMVDSYYKGAIANVLRMAEQEALIRSQASPGQAVARESYSAAQAERFSKPIIDP</sequence>
<feature type="compositionally biased region" description="Basic and acidic residues" evidence="1">
    <location>
        <begin position="49"/>
        <end position="72"/>
    </location>
</feature>
<dbReference type="AlphaFoldDB" id="A0A858RKB5"/>